<evidence type="ECO:0000256" key="4">
    <source>
        <dbReference type="ARBA" id="ARBA00023002"/>
    </source>
</evidence>
<evidence type="ECO:0000256" key="8">
    <source>
        <dbReference type="RuleBase" id="RU000461"/>
    </source>
</evidence>
<evidence type="ECO:0000313" key="10">
    <source>
        <dbReference type="Proteomes" id="UP000298438"/>
    </source>
</evidence>
<dbReference type="GO" id="GO:0005506">
    <property type="term" value="F:iron ion binding"/>
    <property type="evidence" value="ECO:0007669"/>
    <property type="project" value="InterPro"/>
</dbReference>
<keyword evidence="6 8" id="KW-0503">Monooxygenase</keyword>
<dbReference type="GO" id="GO:0004497">
    <property type="term" value="F:monooxygenase activity"/>
    <property type="evidence" value="ECO:0007669"/>
    <property type="project" value="UniProtKB-KW"/>
</dbReference>
<accession>A0A4Y9SAP6</accession>
<evidence type="ECO:0000256" key="2">
    <source>
        <dbReference type="ARBA" id="ARBA00022617"/>
    </source>
</evidence>
<dbReference type="PRINTS" id="PR00463">
    <property type="entry name" value="EP450I"/>
</dbReference>
<dbReference type="AlphaFoldDB" id="A0A4Y9SAP6"/>
<evidence type="ECO:0000256" key="3">
    <source>
        <dbReference type="ARBA" id="ARBA00022723"/>
    </source>
</evidence>
<dbReference type="PANTHER" id="PTHR24291">
    <property type="entry name" value="CYTOCHROME P450 FAMILY 4"/>
    <property type="match status" value="1"/>
</dbReference>
<protein>
    <submittedName>
        <fullName evidence="9">Cytochrome P450</fullName>
    </submittedName>
</protein>
<dbReference type="InterPro" id="IPR002401">
    <property type="entry name" value="Cyt_P450_E_grp-I"/>
</dbReference>
<comment type="cofactor">
    <cofactor evidence="7">
        <name>heme</name>
        <dbReference type="ChEBI" id="CHEBI:30413"/>
    </cofactor>
</comment>
<proteinExistence type="inferred from homology"/>
<keyword evidence="4 8" id="KW-0560">Oxidoreductase</keyword>
<evidence type="ECO:0000256" key="1">
    <source>
        <dbReference type="ARBA" id="ARBA00010617"/>
    </source>
</evidence>
<dbReference type="Proteomes" id="UP000298438">
    <property type="component" value="Unassembled WGS sequence"/>
</dbReference>
<name>A0A4Y9SAP6_9BURK</name>
<dbReference type="EMBL" id="SPVF01000189">
    <property type="protein sequence ID" value="TFW17226.1"/>
    <property type="molecule type" value="Genomic_DNA"/>
</dbReference>
<dbReference type="GO" id="GO:0020037">
    <property type="term" value="F:heme binding"/>
    <property type="evidence" value="ECO:0007669"/>
    <property type="project" value="InterPro"/>
</dbReference>
<keyword evidence="3 7" id="KW-0479">Metal-binding</keyword>
<feature type="binding site" description="axial binding residue" evidence="7">
    <location>
        <position position="434"/>
    </location>
    <ligand>
        <name>heme</name>
        <dbReference type="ChEBI" id="CHEBI:30413"/>
    </ligand>
    <ligandPart>
        <name>Fe</name>
        <dbReference type="ChEBI" id="CHEBI:18248"/>
    </ligandPart>
</feature>
<dbReference type="InterPro" id="IPR017972">
    <property type="entry name" value="Cyt_P450_CS"/>
</dbReference>
<evidence type="ECO:0000256" key="7">
    <source>
        <dbReference type="PIRSR" id="PIRSR602401-1"/>
    </source>
</evidence>
<dbReference type="InterPro" id="IPR001128">
    <property type="entry name" value="Cyt_P450"/>
</dbReference>
<reference evidence="9 10" key="1">
    <citation type="submission" date="2019-03" db="EMBL/GenBank/DDBJ databases">
        <title>Draft Genome Sequence of Massilia arenosa sp. nov., a Novel Massilia Species Isolated from a Sandy-loam Maize Soil.</title>
        <authorList>
            <person name="Raths R."/>
            <person name="Peta V."/>
            <person name="Bucking H."/>
        </authorList>
    </citation>
    <scope>NUCLEOTIDE SEQUENCE [LARGE SCALE GENOMIC DNA]</scope>
    <source>
        <strain evidence="9 10">MC02</strain>
    </source>
</reference>
<dbReference type="OrthoDB" id="9764248at2"/>
<dbReference type="SUPFAM" id="SSF48264">
    <property type="entry name" value="Cytochrome P450"/>
    <property type="match status" value="1"/>
</dbReference>
<dbReference type="PROSITE" id="PS00086">
    <property type="entry name" value="CYTOCHROME_P450"/>
    <property type="match status" value="1"/>
</dbReference>
<evidence type="ECO:0000313" key="9">
    <source>
        <dbReference type="EMBL" id="TFW17226.1"/>
    </source>
</evidence>
<dbReference type="PANTHER" id="PTHR24291:SF50">
    <property type="entry name" value="BIFUNCTIONAL ALBAFLAVENONE MONOOXYGENASE_TERPENE SYNTHASE"/>
    <property type="match status" value="1"/>
</dbReference>
<dbReference type="PRINTS" id="PR00385">
    <property type="entry name" value="P450"/>
</dbReference>
<comment type="caution">
    <text evidence="9">The sequence shown here is derived from an EMBL/GenBank/DDBJ whole genome shotgun (WGS) entry which is preliminary data.</text>
</comment>
<organism evidence="9 10">
    <name type="scientific">Zemynaea arenosa</name>
    <dbReference type="NCBI Taxonomy" id="2561931"/>
    <lineage>
        <taxon>Bacteria</taxon>
        <taxon>Pseudomonadati</taxon>
        <taxon>Pseudomonadota</taxon>
        <taxon>Betaproteobacteria</taxon>
        <taxon>Burkholderiales</taxon>
        <taxon>Oxalobacteraceae</taxon>
        <taxon>Telluria group</taxon>
        <taxon>Zemynaea</taxon>
    </lineage>
</organism>
<sequence>MNTTTEARCPMHAADAVPVTATPAAPANAAQDPGPAPPLQPIGCWPPGPPVALTGWSLLRQMSKDLLQALRGWQKDYGDLVHLRIWPEQQVVVMDPALVRELLVTHHDALIRWERGIDVFSQVHGHSVLTSEGAAWRTKRHALQPPFGPKPVQAFLPSIVGATGHALDTWRATEESWPIESALTSLTMEVIMRQMFSSAAGDDARAAEQAVHIVSRAADKELYWPASLPTWLPSQKPKRDAMRTLTGLIGRHIDQRLAQPGADWPDDLLSRLLHLHQQDPASWPLQAVRDECMTAFLAGHETTAATLTWWCWCMAAHPGEQAQVRHEIDHVLQGRAPQSADLARLPALTRTLQETLRLYPAAPVLLTRRCIQPITLGGWQLPARTLCAIPVHLLHHDPRSFPDPEAFRPARFGEGAPPIPRGAWLPFGTGPRVCLGQHLAMAEMTAIAAMLLQRYVIGIPPHMGQPKPVMNVSLRPAEPLHLTLQPRHTEG</sequence>
<dbReference type="GO" id="GO:0016705">
    <property type="term" value="F:oxidoreductase activity, acting on paired donors, with incorporation or reduction of molecular oxygen"/>
    <property type="evidence" value="ECO:0007669"/>
    <property type="project" value="InterPro"/>
</dbReference>
<keyword evidence="2 7" id="KW-0349">Heme</keyword>
<comment type="similarity">
    <text evidence="1 8">Belongs to the cytochrome P450 family.</text>
</comment>
<evidence type="ECO:0000256" key="5">
    <source>
        <dbReference type="ARBA" id="ARBA00023004"/>
    </source>
</evidence>
<keyword evidence="10" id="KW-1185">Reference proteome</keyword>
<dbReference type="Gene3D" id="1.10.630.10">
    <property type="entry name" value="Cytochrome P450"/>
    <property type="match status" value="1"/>
</dbReference>
<dbReference type="RefSeq" id="WP_135208014.1">
    <property type="nucleotide sequence ID" value="NZ_SPVF01000189.1"/>
</dbReference>
<dbReference type="InterPro" id="IPR036396">
    <property type="entry name" value="Cyt_P450_sf"/>
</dbReference>
<gene>
    <name evidence="9" type="ORF">E4L96_14895</name>
</gene>
<keyword evidence="5 7" id="KW-0408">Iron</keyword>
<dbReference type="InterPro" id="IPR050196">
    <property type="entry name" value="Cytochrome_P450_Monoox"/>
</dbReference>
<dbReference type="Pfam" id="PF00067">
    <property type="entry name" value="p450"/>
    <property type="match status" value="1"/>
</dbReference>
<evidence type="ECO:0000256" key="6">
    <source>
        <dbReference type="ARBA" id="ARBA00023033"/>
    </source>
</evidence>